<accession>A0AAD2D9V9</accession>
<feature type="region of interest" description="Disordered" evidence="1">
    <location>
        <begin position="469"/>
        <end position="522"/>
    </location>
</feature>
<feature type="region of interest" description="Disordered" evidence="1">
    <location>
        <begin position="277"/>
        <end position="296"/>
    </location>
</feature>
<dbReference type="AlphaFoldDB" id="A0AAD2D9V9"/>
<proteinExistence type="predicted"/>
<protein>
    <submittedName>
        <fullName evidence="2">Uncharacterized protein</fullName>
    </submittedName>
</protein>
<evidence type="ECO:0000313" key="2">
    <source>
        <dbReference type="EMBL" id="CAI2386422.1"/>
    </source>
</evidence>
<dbReference type="Proteomes" id="UP001295684">
    <property type="component" value="Unassembled WGS sequence"/>
</dbReference>
<evidence type="ECO:0000313" key="3">
    <source>
        <dbReference type="Proteomes" id="UP001295684"/>
    </source>
</evidence>
<comment type="caution">
    <text evidence="2">The sequence shown here is derived from an EMBL/GenBank/DDBJ whole genome shotgun (WGS) entry which is preliminary data.</text>
</comment>
<feature type="region of interest" description="Disordered" evidence="1">
    <location>
        <begin position="124"/>
        <end position="173"/>
    </location>
</feature>
<reference evidence="2" key="1">
    <citation type="submission" date="2023-07" db="EMBL/GenBank/DDBJ databases">
        <authorList>
            <consortium name="AG Swart"/>
            <person name="Singh M."/>
            <person name="Singh A."/>
            <person name="Seah K."/>
            <person name="Emmerich C."/>
        </authorList>
    </citation>
    <scope>NUCLEOTIDE SEQUENCE</scope>
    <source>
        <strain evidence="2">DP1</strain>
    </source>
</reference>
<sequence>MNACQDSNQPCIFNISAIATRISKKSIPHKAEHKLNKSRNLLKKHNTTTGCKGSSKKKDAGIYKAFISTKNLKSSKPIHAKSVCKKEKLSKKQIYGSKVSPKCSLQPKICKNVLYNKTFRAKINPKSRMSRNTSKPKYLATQPIHSSSTKLPVGKGQSNKKRGTSKPKTSSDQRAKWCNSFTYTKKEANKFGLPRSPQNKCMNSPSARPKRPFICSKSPNISQRSTTAKMGYVSSCRKRNEDCRSKFSPKVAKNSVPQSYRNVIIPAPRINKKLIHKKDKAKRGVKRSPPAVPKRSIKLNVPASGSRKISPKPSNSKIEKYSKYISKKNTQKNKNKSVKNKEICDGSTPSTVNISVEMLECLPPDKESELLDSDKNVAGILSGSIQENRTKESPTLIYDMPEDLESEISSFKGSISPEKLFVNSSDFYDNPVERRIEILEIQDALLDELCDSNQAPIDQKVYQIELLNNSNDSQPSSSNSKTTRNHHKSPRELSFGPSNPQKRSSPSQTNYKNWNSQLGQDHSDCRRKRLCEKFDCSGDEQVRKEGNCGSQAGEFLVREGRVG</sequence>
<name>A0AAD2D9V9_EUPCR</name>
<feature type="compositionally biased region" description="Polar residues" evidence="1">
    <location>
        <begin position="196"/>
        <end position="206"/>
    </location>
</feature>
<keyword evidence="3" id="KW-1185">Reference proteome</keyword>
<dbReference type="EMBL" id="CAMPGE010028931">
    <property type="protein sequence ID" value="CAI2386422.1"/>
    <property type="molecule type" value="Genomic_DNA"/>
</dbReference>
<gene>
    <name evidence="2" type="ORF">ECRASSUSDP1_LOCUS28039</name>
</gene>
<feature type="compositionally biased region" description="Basic residues" evidence="1">
    <location>
        <begin position="277"/>
        <end position="286"/>
    </location>
</feature>
<feature type="compositionally biased region" description="Low complexity" evidence="1">
    <location>
        <begin position="469"/>
        <end position="480"/>
    </location>
</feature>
<feature type="region of interest" description="Disordered" evidence="1">
    <location>
        <begin position="192"/>
        <end position="221"/>
    </location>
</feature>
<evidence type="ECO:0000256" key="1">
    <source>
        <dbReference type="SAM" id="MobiDB-lite"/>
    </source>
</evidence>
<organism evidence="2 3">
    <name type="scientific">Euplotes crassus</name>
    <dbReference type="NCBI Taxonomy" id="5936"/>
    <lineage>
        <taxon>Eukaryota</taxon>
        <taxon>Sar</taxon>
        <taxon>Alveolata</taxon>
        <taxon>Ciliophora</taxon>
        <taxon>Intramacronucleata</taxon>
        <taxon>Spirotrichea</taxon>
        <taxon>Hypotrichia</taxon>
        <taxon>Euplotida</taxon>
        <taxon>Euplotidae</taxon>
        <taxon>Moneuplotes</taxon>
    </lineage>
</organism>
<feature type="compositionally biased region" description="Polar residues" evidence="1">
    <location>
        <begin position="496"/>
        <end position="520"/>
    </location>
</feature>